<keyword evidence="2" id="KW-0479">Metal-binding</keyword>
<dbReference type="GO" id="GO:0034982">
    <property type="term" value="P:mitochondrial protein processing"/>
    <property type="evidence" value="ECO:0007669"/>
    <property type="project" value="TreeGrafter"/>
</dbReference>
<comment type="similarity">
    <text evidence="6">Belongs to the peptidase M48 family.</text>
</comment>
<dbReference type="InterPro" id="IPR051156">
    <property type="entry name" value="Mito/Outer_Membr_Metalloprot"/>
</dbReference>
<proteinExistence type="inferred from homology"/>
<dbReference type="AlphaFoldDB" id="A0A6A6WMI3"/>
<dbReference type="GeneID" id="54486197"/>
<evidence type="ECO:0000256" key="3">
    <source>
        <dbReference type="ARBA" id="ARBA00022801"/>
    </source>
</evidence>
<dbReference type="PANTHER" id="PTHR22726">
    <property type="entry name" value="METALLOENDOPEPTIDASE OMA1"/>
    <property type="match status" value="1"/>
</dbReference>
<dbReference type="CDD" id="cd07331">
    <property type="entry name" value="M48C_Oma1_like"/>
    <property type="match status" value="1"/>
</dbReference>
<dbReference type="OrthoDB" id="7464992at2759"/>
<evidence type="ECO:0000256" key="1">
    <source>
        <dbReference type="ARBA" id="ARBA00022670"/>
    </source>
</evidence>
<accession>A0A6A6WMI3</accession>
<dbReference type="PANTHER" id="PTHR22726:SF1">
    <property type="entry name" value="METALLOENDOPEPTIDASE OMA1, MITOCHONDRIAL"/>
    <property type="match status" value="1"/>
</dbReference>
<gene>
    <name evidence="8" type="ORF">EJ05DRAFT_482173</name>
</gene>
<name>A0A6A6WMI3_9PEZI</name>
<keyword evidence="5 6" id="KW-0482">Metalloprotease</keyword>
<protein>
    <recommendedName>
        <fullName evidence="7">Peptidase M48 domain-containing protein</fullName>
    </recommendedName>
</protein>
<evidence type="ECO:0000256" key="4">
    <source>
        <dbReference type="ARBA" id="ARBA00022833"/>
    </source>
</evidence>
<dbReference type="Gene3D" id="3.30.2010.10">
    <property type="entry name" value="Metalloproteases ('zincins'), catalytic domain"/>
    <property type="match status" value="1"/>
</dbReference>
<sequence length="337" mass="38337">MWARMSRMGFSFSQATIYTRTRAFHSQRRRLLPSFRNNYRYQRFQQSKNIFQRWAARPTFYYEVGGIGLAGGGFYVYNLEDVPVSGRRRFNIIGPEREKSIAGGVGEMVLNQYRDRILPPHDRRVQAVQRVLQRLMPVSGIDNKESWKVYVIDSNDVNAFVTPDNNVFVFTGILPICKNEDGIAAVLGHEIAHNFAHHTAEKASRAAILYIPTLFVELAIPGTWSITNQILNLILSLPNGRAQESEADYIGLLMMARACYNPEEAVRLWSRMAEYEKRIGGGTPPEFMSTHPSSNNRGSKMSEWMYEAEAKRMESDCQATIGYSNAFRRSGAFGGYS</sequence>
<evidence type="ECO:0000256" key="2">
    <source>
        <dbReference type="ARBA" id="ARBA00022723"/>
    </source>
</evidence>
<evidence type="ECO:0000256" key="5">
    <source>
        <dbReference type="ARBA" id="ARBA00023049"/>
    </source>
</evidence>
<dbReference type="GO" id="GO:0005743">
    <property type="term" value="C:mitochondrial inner membrane"/>
    <property type="evidence" value="ECO:0007669"/>
    <property type="project" value="TreeGrafter"/>
</dbReference>
<dbReference type="GO" id="GO:0046872">
    <property type="term" value="F:metal ion binding"/>
    <property type="evidence" value="ECO:0007669"/>
    <property type="project" value="UniProtKB-KW"/>
</dbReference>
<dbReference type="EMBL" id="ML996565">
    <property type="protein sequence ID" value="KAF2763363.1"/>
    <property type="molecule type" value="Genomic_DNA"/>
</dbReference>
<evidence type="ECO:0000259" key="7">
    <source>
        <dbReference type="Pfam" id="PF01435"/>
    </source>
</evidence>
<dbReference type="Proteomes" id="UP000799437">
    <property type="component" value="Unassembled WGS sequence"/>
</dbReference>
<dbReference type="InterPro" id="IPR001915">
    <property type="entry name" value="Peptidase_M48"/>
</dbReference>
<keyword evidence="3 6" id="KW-0378">Hydrolase</keyword>
<reference evidence="8" key="1">
    <citation type="journal article" date="2020" name="Stud. Mycol.">
        <title>101 Dothideomycetes genomes: a test case for predicting lifestyles and emergence of pathogens.</title>
        <authorList>
            <person name="Haridas S."/>
            <person name="Albert R."/>
            <person name="Binder M."/>
            <person name="Bloem J."/>
            <person name="Labutti K."/>
            <person name="Salamov A."/>
            <person name="Andreopoulos B."/>
            <person name="Baker S."/>
            <person name="Barry K."/>
            <person name="Bills G."/>
            <person name="Bluhm B."/>
            <person name="Cannon C."/>
            <person name="Castanera R."/>
            <person name="Culley D."/>
            <person name="Daum C."/>
            <person name="Ezra D."/>
            <person name="Gonzalez J."/>
            <person name="Henrissat B."/>
            <person name="Kuo A."/>
            <person name="Liang C."/>
            <person name="Lipzen A."/>
            <person name="Lutzoni F."/>
            <person name="Magnuson J."/>
            <person name="Mondo S."/>
            <person name="Nolan M."/>
            <person name="Ohm R."/>
            <person name="Pangilinan J."/>
            <person name="Park H.-J."/>
            <person name="Ramirez L."/>
            <person name="Alfaro M."/>
            <person name="Sun H."/>
            <person name="Tritt A."/>
            <person name="Yoshinaga Y."/>
            <person name="Zwiers L.-H."/>
            <person name="Turgeon B."/>
            <person name="Goodwin S."/>
            <person name="Spatafora J."/>
            <person name="Crous P."/>
            <person name="Grigoriev I."/>
        </authorList>
    </citation>
    <scope>NUCLEOTIDE SEQUENCE</scope>
    <source>
        <strain evidence="8">CBS 121739</strain>
    </source>
</reference>
<dbReference type="GO" id="GO:0006515">
    <property type="term" value="P:protein quality control for misfolded or incompletely synthesized proteins"/>
    <property type="evidence" value="ECO:0007669"/>
    <property type="project" value="TreeGrafter"/>
</dbReference>
<dbReference type="GO" id="GO:0004222">
    <property type="term" value="F:metalloendopeptidase activity"/>
    <property type="evidence" value="ECO:0007669"/>
    <property type="project" value="InterPro"/>
</dbReference>
<keyword evidence="9" id="KW-1185">Reference proteome</keyword>
<dbReference type="RefSeq" id="XP_033605814.1">
    <property type="nucleotide sequence ID" value="XM_033745143.1"/>
</dbReference>
<keyword evidence="1 6" id="KW-0645">Protease</keyword>
<evidence type="ECO:0000256" key="6">
    <source>
        <dbReference type="RuleBase" id="RU003983"/>
    </source>
</evidence>
<evidence type="ECO:0000313" key="9">
    <source>
        <dbReference type="Proteomes" id="UP000799437"/>
    </source>
</evidence>
<evidence type="ECO:0000313" key="8">
    <source>
        <dbReference type="EMBL" id="KAF2763363.1"/>
    </source>
</evidence>
<organism evidence="8 9">
    <name type="scientific">Pseudovirgaria hyperparasitica</name>
    <dbReference type="NCBI Taxonomy" id="470096"/>
    <lineage>
        <taxon>Eukaryota</taxon>
        <taxon>Fungi</taxon>
        <taxon>Dikarya</taxon>
        <taxon>Ascomycota</taxon>
        <taxon>Pezizomycotina</taxon>
        <taxon>Dothideomycetes</taxon>
        <taxon>Dothideomycetes incertae sedis</taxon>
        <taxon>Acrospermales</taxon>
        <taxon>Acrospermaceae</taxon>
        <taxon>Pseudovirgaria</taxon>
    </lineage>
</organism>
<comment type="cofactor">
    <cofactor evidence="6">
        <name>Zn(2+)</name>
        <dbReference type="ChEBI" id="CHEBI:29105"/>
    </cofactor>
    <text evidence="6">Binds 1 zinc ion per subunit.</text>
</comment>
<dbReference type="Pfam" id="PF01435">
    <property type="entry name" value="Peptidase_M48"/>
    <property type="match status" value="1"/>
</dbReference>
<feature type="domain" description="Peptidase M48" evidence="7">
    <location>
        <begin position="125"/>
        <end position="304"/>
    </location>
</feature>
<keyword evidence="4 6" id="KW-0862">Zinc</keyword>